<feature type="signal peptide" evidence="2">
    <location>
        <begin position="1"/>
        <end position="20"/>
    </location>
</feature>
<keyword evidence="1" id="KW-0812">Transmembrane</keyword>
<gene>
    <name evidence="3" type="primary">SUVC16G1510</name>
    <name evidence="3" type="ORF">SUVC_16G1510</name>
</gene>
<keyword evidence="1" id="KW-1133">Transmembrane helix</keyword>
<keyword evidence="1" id="KW-0472">Membrane</keyword>
<dbReference type="Proteomes" id="UP001162090">
    <property type="component" value="Chromosome 16"/>
</dbReference>
<dbReference type="EMBL" id="OX365927">
    <property type="protein sequence ID" value="CAI4052864.1"/>
    <property type="molecule type" value="Genomic_DNA"/>
</dbReference>
<reference evidence="3" key="1">
    <citation type="submission" date="2022-10" db="EMBL/GenBank/DDBJ databases">
        <authorList>
            <person name="Byrne P K."/>
        </authorList>
    </citation>
    <scope>NUCLEOTIDE SEQUENCE</scope>
    <source>
        <strain evidence="3">CBS7001</strain>
    </source>
</reference>
<evidence type="ECO:0008006" key="5">
    <source>
        <dbReference type="Google" id="ProtNLM"/>
    </source>
</evidence>
<evidence type="ECO:0000256" key="1">
    <source>
        <dbReference type="SAM" id="Phobius"/>
    </source>
</evidence>
<organism evidence="3 4">
    <name type="scientific">Saccharomyces uvarum</name>
    <name type="common">Yeast</name>
    <name type="synonym">Saccharomyces bayanus var. uvarum</name>
    <dbReference type="NCBI Taxonomy" id="230603"/>
    <lineage>
        <taxon>Eukaryota</taxon>
        <taxon>Fungi</taxon>
        <taxon>Dikarya</taxon>
        <taxon>Ascomycota</taxon>
        <taxon>Saccharomycotina</taxon>
        <taxon>Saccharomycetes</taxon>
        <taxon>Saccharomycetales</taxon>
        <taxon>Saccharomycetaceae</taxon>
        <taxon>Saccharomyces</taxon>
    </lineage>
</organism>
<sequence length="223" mass="24984">MRRQILMVAVQSILCSTVFGERTNVGLSTEELGGDSVVYFDEDPVVVEINTKSINQKALEQLATTRNVVLTDLPETLEFIDFNEYAKMKAKSDMLLEYINEYEFEDFEESSEGGVDEEEEEDLIYDFNIQAKDMDKINANVYEVVKEKEVINTYDKNLTNSTTIESSTTIGPLKTSHSYSATFTPHSNASIAGGDYDNGSSFLTPTTVVLAVLLTILLFIQTY</sequence>
<proteinExistence type="predicted"/>
<evidence type="ECO:0000313" key="4">
    <source>
        <dbReference type="Proteomes" id="UP001162090"/>
    </source>
</evidence>
<accession>A0AA35J8M3</accession>
<evidence type="ECO:0000256" key="2">
    <source>
        <dbReference type="SAM" id="SignalP"/>
    </source>
</evidence>
<keyword evidence="2" id="KW-0732">Signal</keyword>
<feature type="transmembrane region" description="Helical" evidence="1">
    <location>
        <begin position="202"/>
        <end position="220"/>
    </location>
</feature>
<dbReference type="AlphaFoldDB" id="A0AA35J8M3"/>
<name>A0AA35J8M3_SACUV</name>
<feature type="chain" id="PRO_5041449795" description="Spo19p" evidence="2">
    <location>
        <begin position="21"/>
        <end position="223"/>
    </location>
</feature>
<evidence type="ECO:0000313" key="3">
    <source>
        <dbReference type="EMBL" id="CAI4052864.1"/>
    </source>
</evidence>
<protein>
    <recommendedName>
        <fullName evidence="5">Spo19p</fullName>
    </recommendedName>
</protein>